<dbReference type="GO" id="GO:0005509">
    <property type="term" value="F:calcium ion binding"/>
    <property type="evidence" value="ECO:0007669"/>
    <property type="project" value="InterPro"/>
</dbReference>
<dbReference type="UniPathway" id="UPA00378"/>
<dbReference type="GeneID" id="28863768"/>
<evidence type="ECO:0000313" key="13">
    <source>
        <dbReference type="Proteomes" id="UP000092177"/>
    </source>
</evidence>
<dbReference type="OrthoDB" id="8118055at2759"/>
<dbReference type="SUPFAM" id="SSF48225">
    <property type="entry name" value="Seven-hairpin glycosidases"/>
    <property type="match status" value="1"/>
</dbReference>
<dbReference type="VEuPathDB" id="FungiDB:CH63R_04686"/>
<dbReference type="Gene3D" id="1.50.10.10">
    <property type="match status" value="1"/>
</dbReference>
<keyword evidence="7" id="KW-0106">Calcium</keyword>
<evidence type="ECO:0000256" key="4">
    <source>
        <dbReference type="ARBA" id="ARBA00022801"/>
    </source>
</evidence>
<keyword evidence="11" id="KW-0732">Signal</keyword>
<dbReference type="InterPro" id="IPR036026">
    <property type="entry name" value="Seven-hairpin_glycosidases"/>
</dbReference>
<protein>
    <recommendedName>
        <fullName evidence="9">alpha-1,2-Mannosidase</fullName>
        <ecNumber evidence="9">3.2.1.-</ecNumber>
    </recommendedName>
</protein>
<dbReference type="PANTHER" id="PTHR11742">
    <property type="entry name" value="MANNOSYL-OLIGOSACCHARIDE ALPHA-1,2-MANNOSIDASE-RELATED"/>
    <property type="match status" value="1"/>
</dbReference>
<sequence length="612" mass="68579">MMLPGRRKIPNVVLLGLPVSLFLLLLWHNDGALPANPLSSPWSSAVPPKPIEWMTDQDESYFWRTVKVNHPAPQPLQQLPVAPSVRFPQVQAHFPPETSAQRRVREERRQAVKQAFSKAWASYHEHAWLSDELMPVSGGRRDTFGGWAATLVDSLDTLWIMDMKDDFSDAVAAAATIDFTTTNLEKINVFETNIRYLGGFLSAFDLSGDVRLLRKAAEVGEMLYKAFDTPNRMPVTHWRVGDAAKGEPQKVDSGELVAELGSLSMEFTRLSILTGDPKWWDATQRVMAVFEAQQNKTNLPGLWPLVVNPETEVFYEGDDFTLGAMADSLYEYLPKMSALVGGRSPMYKAMYEAAIAPAIEHNLFRPMTPGNDDILVAGQAHSRGSDTGTRYIELDPQGQHLVCFMGGLMALGGKLFNRRDQLSLARKLVDGCIYAYRAFPHGIMPETFYMVPCPSKETCEWDESLWKKHVRQRAQKDTGDDGGGGEGRSADDIISQERLVKGFTAVPDKRYILRPEAIESVFVMYRTTADAVLLEAAWDMWTAIDNATSTDLANTAVRDVTAEGKPPPADSMESFWMGETLKYFYLVFSEPGLVSLDEFVFNTEAHPFKRWK</sequence>
<dbReference type="PANTHER" id="PTHR11742:SF89">
    <property type="entry name" value="ALPHA-1,2-MANNOSIDASE"/>
    <property type="match status" value="1"/>
</dbReference>
<feature type="active site" evidence="6">
    <location>
        <position position="327"/>
    </location>
</feature>
<keyword evidence="9" id="KW-0326">Glycosidase</keyword>
<dbReference type="FunFam" id="1.50.10.10:FF:000037">
    <property type="entry name" value="alpha-1,2-Mannosidase"/>
    <property type="match status" value="1"/>
</dbReference>
<keyword evidence="4 9" id="KW-0378">Hydrolase</keyword>
<dbReference type="InterPro" id="IPR012341">
    <property type="entry name" value="6hp_glycosidase-like_sf"/>
</dbReference>
<feature type="active site" evidence="6">
    <location>
        <position position="516"/>
    </location>
</feature>
<dbReference type="EC" id="3.2.1.-" evidence="9"/>
<evidence type="ECO:0000256" key="1">
    <source>
        <dbReference type="ARBA" id="ARBA00001913"/>
    </source>
</evidence>
<comment type="pathway">
    <text evidence="2">Protein modification; protein glycosylation.</text>
</comment>
<reference evidence="13" key="1">
    <citation type="journal article" date="2017" name="BMC Genomics">
        <title>Gapless genome assembly of Colletotrichum higginsianum reveals chromosome structure and association of transposable elements with secondary metabolite gene clusters.</title>
        <authorList>
            <person name="Dallery J.-F."/>
            <person name="Lapalu N."/>
            <person name="Zampounis A."/>
            <person name="Pigne S."/>
            <person name="Luyten I."/>
            <person name="Amselem J."/>
            <person name="Wittenberg A.H.J."/>
            <person name="Zhou S."/>
            <person name="de Queiroz M.V."/>
            <person name="Robin G.P."/>
            <person name="Auger A."/>
            <person name="Hainaut M."/>
            <person name="Henrissat B."/>
            <person name="Kim K.-T."/>
            <person name="Lee Y.-H."/>
            <person name="Lespinet O."/>
            <person name="Schwartz D.C."/>
            <person name="Thon M.R."/>
            <person name="O'Connell R.J."/>
        </authorList>
    </citation>
    <scope>NUCLEOTIDE SEQUENCE [LARGE SCALE GENOMIC DNA]</scope>
    <source>
        <strain evidence="13">IMI 349063</strain>
    </source>
</reference>
<keyword evidence="7" id="KW-0479">Metal-binding</keyword>
<evidence type="ECO:0000256" key="11">
    <source>
        <dbReference type="SAM" id="SignalP"/>
    </source>
</evidence>
<comment type="cofactor">
    <cofactor evidence="1 7">
        <name>Ca(2+)</name>
        <dbReference type="ChEBI" id="CHEBI:29108"/>
    </cofactor>
</comment>
<dbReference type="GO" id="GO:0016020">
    <property type="term" value="C:membrane"/>
    <property type="evidence" value="ECO:0007669"/>
    <property type="project" value="InterPro"/>
</dbReference>
<dbReference type="GO" id="GO:0005975">
    <property type="term" value="P:carbohydrate metabolic process"/>
    <property type="evidence" value="ECO:0007669"/>
    <property type="project" value="InterPro"/>
</dbReference>
<dbReference type="InterPro" id="IPR001382">
    <property type="entry name" value="Glyco_hydro_47"/>
</dbReference>
<evidence type="ECO:0000313" key="12">
    <source>
        <dbReference type="EMBL" id="OBR12390.1"/>
    </source>
</evidence>
<comment type="caution">
    <text evidence="12">The sequence shown here is derived from an EMBL/GenBank/DDBJ whole genome shotgun (WGS) entry which is preliminary data.</text>
</comment>
<dbReference type="InterPro" id="IPR050749">
    <property type="entry name" value="Glycosyl_Hydrolase_47"/>
</dbReference>
<name>A0A1B7YK29_COLHI</name>
<evidence type="ECO:0000256" key="8">
    <source>
        <dbReference type="PIRSR" id="PIRSR601382-3"/>
    </source>
</evidence>
<gene>
    <name evidence="12" type="ORF">CH63R_04686</name>
</gene>
<keyword evidence="13" id="KW-1185">Reference proteome</keyword>
<feature type="binding site" evidence="7">
    <location>
        <position position="603"/>
    </location>
    <ligand>
        <name>Ca(2+)</name>
        <dbReference type="ChEBI" id="CHEBI:29108"/>
    </ligand>
</feature>
<evidence type="ECO:0000256" key="5">
    <source>
        <dbReference type="ARBA" id="ARBA00023157"/>
    </source>
</evidence>
<evidence type="ECO:0000256" key="10">
    <source>
        <dbReference type="SAM" id="MobiDB-lite"/>
    </source>
</evidence>
<dbReference type="Proteomes" id="UP000092177">
    <property type="component" value="Chromosome 3"/>
</dbReference>
<dbReference type="KEGG" id="chig:CH63R_04686"/>
<evidence type="ECO:0000256" key="7">
    <source>
        <dbReference type="PIRSR" id="PIRSR601382-2"/>
    </source>
</evidence>
<dbReference type="GO" id="GO:0004571">
    <property type="term" value="F:mannosyl-oligosaccharide 1,2-alpha-mannosidase activity"/>
    <property type="evidence" value="ECO:0007669"/>
    <property type="project" value="InterPro"/>
</dbReference>
<feature type="disulfide bond" evidence="8">
    <location>
        <begin position="403"/>
        <end position="432"/>
    </location>
</feature>
<feature type="region of interest" description="Disordered" evidence="10">
    <location>
        <begin position="472"/>
        <end position="491"/>
    </location>
</feature>
<feature type="signal peptide" evidence="11">
    <location>
        <begin position="1"/>
        <end position="34"/>
    </location>
</feature>
<accession>A0A1B7YK29</accession>
<dbReference type="AlphaFoldDB" id="A0A1B7YK29"/>
<keyword evidence="5 8" id="KW-1015">Disulfide bond</keyword>
<feature type="active site" description="Proton donor" evidence="6">
    <location>
        <position position="446"/>
    </location>
</feature>
<dbReference type="PRINTS" id="PR00747">
    <property type="entry name" value="GLYHDRLASE47"/>
</dbReference>
<evidence type="ECO:0000256" key="9">
    <source>
        <dbReference type="RuleBase" id="RU361193"/>
    </source>
</evidence>
<evidence type="ECO:0000256" key="3">
    <source>
        <dbReference type="ARBA" id="ARBA00007658"/>
    </source>
</evidence>
<dbReference type="GO" id="GO:0036503">
    <property type="term" value="P:ERAD pathway"/>
    <property type="evidence" value="ECO:0007669"/>
    <property type="project" value="UniProtKB-ARBA"/>
</dbReference>
<evidence type="ECO:0000256" key="6">
    <source>
        <dbReference type="PIRSR" id="PIRSR601382-1"/>
    </source>
</evidence>
<feature type="chain" id="PRO_5008601739" description="alpha-1,2-Mannosidase" evidence="11">
    <location>
        <begin position="35"/>
        <end position="612"/>
    </location>
</feature>
<evidence type="ECO:0000256" key="2">
    <source>
        <dbReference type="ARBA" id="ARBA00004922"/>
    </source>
</evidence>
<dbReference type="EMBL" id="LTAN01000003">
    <property type="protein sequence ID" value="OBR12390.1"/>
    <property type="molecule type" value="Genomic_DNA"/>
</dbReference>
<dbReference type="RefSeq" id="XP_018160907.1">
    <property type="nucleotide sequence ID" value="XM_018299661.1"/>
</dbReference>
<proteinExistence type="inferred from homology"/>
<organism evidence="12 13">
    <name type="scientific">Colletotrichum higginsianum (strain IMI 349063)</name>
    <name type="common">Crucifer anthracnose fungus</name>
    <dbReference type="NCBI Taxonomy" id="759273"/>
    <lineage>
        <taxon>Eukaryota</taxon>
        <taxon>Fungi</taxon>
        <taxon>Dikarya</taxon>
        <taxon>Ascomycota</taxon>
        <taxon>Pezizomycotina</taxon>
        <taxon>Sordariomycetes</taxon>
        <taxon>Hypocreomycetidae</taxon>
        <taxon>Glomerellales</taxon>
        <taxon>Glomerellaceae</taxon>
        <taxon>Colletotrichum</taxon>
        <taxon>Colletotrichum destructivum species complex</taxon>
    </lineage>
</organism>
<comment type="similarity">
    <text evidence="3 9">Belongs to the glycosyl hydrolase 47 family.</text>
</comment>
<dbReference type="Pfam" id="PF01532">
    <property type="entry name" value="Glyco_hydro_47"/>
    <property type="match status" value="1"/>
</dbReference>
<feature type="active site" description="Proton donor" evidence="6">
    <location>
        <position position="191"/>
    </location>
</feature>
<dbReference type="GO" id="GO:0005783">
    <property type="term" value="C:endoplasmic reticulum"/>
    <property type="evidence" value="ECO:0007669"/>
    <property type="project" value="TreeGrafter"/>
</dbReference>